<dbReference type="PIRSF" id="PIRSF000535">
    <property type="entry name" value="1PFK/6PFK/LacC"/>
    <property type="match status" value="1"/>
</dbReference>
<dbReference type="OrthoDB" id="9801219at2"/>
<dbReference type="PROSITE" id="PS00584">
    <property type="entry name" value="PFKB_KINASES_2"/>
    <property type="match status" value="1"/>
</dbReference>
<dbReference type="STRING" id="1874317.BKP64_07160"/>
<evidence type="ECO:0000259" key="7">
    <source>
        <dbReference type="Pfam" id="PF00294"/>
    </source>
</evidence>
<protein>
    <recommendedName>
        <fullName evidence="6">Phosphofructokinase</fullName>
    </recommendedName>
</protein>
<sequence>MVDVFTKLPVAVLSLNPAVDITYEIPQLIADQKVHALESRYDPGGNGINVGRGLKRLGVQACTFCVVAGEIGRFLRHQLDAQLDQVSYLEVDGETRINGTILESITGAQFEVSGVGPTVSSTQRDHLLDRFVTHCGDGLGIITGSLQRSLPTDLYAEAVRRVRAAGGRAVVDSHDELLRNAIDAQPFLIKPNRFELEALVGRSLTDERDIIREARRLQERGVTWVCVSLGGEGALLVTSSSVLKGEAPSVPVASTVGAGDSMVAGMAALLAQGASAEDALREGIACSAATVMQPGTELFDKEMVDRLRGEVSVTPLGYGFSSGS</sequence>
<feature type="domain" description="Carbohydrate kinase PfkB" evidence="7">
    <location>
        <begin position="22"/>
        <end position="297"/>
    </location>
</feature>
<dbReference type="GO" id="GO:0044281">
    <property type="term" value="P:small molecule metabolic process"/>
    <property type="evidence" value="ECO:0007669"/>
    <property type="project" value="UniProtKB-ARBA"/>
</dbReference>
<dbReference type="CDD" id="cd01164">
    <property type="entry name" value="FruK_PfkB_like"/>
    <property type="match status" value="1"/>
</dbReference>
<dbReference type="Proteomes" id="UP000177445">
    <property type="component" value="Chromosome"/>
</dbReference>
<accession>A0A1D9GK05</accession>
<evidence type="ECO:0000313" key="8">
    <source>
        <dbReference type="EMBL" id="AOY87967.1"/>
    </source>
</evidence>
<keyword evidence="4" id="KW-0418">Kinase</keyword>
<keyword evidence="3" id="KW-0547">Nucleotide-binding</keyword>
<dbReference type="FunFam" id="3.40.1190.20:FF:000001">
    <property type="entry name" value="Phosphofructokinase"/>
    <property type="match status" value="1"/>
</dbReference>
<dbReference type="AlphaFoldDB" id="A0A1D9GK05"/>
<dbReference type="GO" id="GO:0005829">
    <property type="term" value="C:cytosol"/>
    <property type="evidence" value="ECO:0007669"/>
    <property type="project" value="TreeGrafter"/>
</dbReference>
<dbReference type="KEGG" id="msq:BKP64_07160"/>
<dbReference type="InterPro" id="IPR029056">
    <property type="entry name" value="Ribokinase-like"/>
</dbReference>
<evidence type="ECO:0000256" key="5">
    <source>
        <dbReference type="ARBA" id="ARBA00022840"/>
    </source>
</evidence>
<evidence type="ECO:0000256" key="3">
    <source>
        <dbReference type="ARBA" id="ARBA00022741"/>
    </source>
</evidence>
<dbReference type="RefSeq" id="WP_070967883.1">
    <property type="nucleotide sequence ID" value="NZ_CP017715.1"/>
</dbReference>
<evidence type="ECO:0000256" key="4">
    <source>
        <dbReference type="ARBA" id="ARBA00022777"/>
    </source>
</evidence>
<keyword evidence="2 6" id="KW-0808">Transferase</keyword>
<keyword evidence="5" id="KW-0067">ATP-binding</keyword>
<evidence type="ECO:0000256" key="2">
    <source>
        <dbReference type="ARBA" id="ARBA00022679"/>
    </source>
</evidence>
<dbReference type="SUPFAM" id="SSF53613">
    <property type="entry name" value="Ribokinase-like"/>
    <property type="match status" value="1"/>
</dbReference>
<dbReference type="GO" id="GO:0008443">
    <property type="term" value="F:phosphofructokinase activity"/>
    <property type="evidence" value="ECO:0007669"/>
    <property type="project" value="TreeGrafter"/>
</dbReference>
<dbReference type="InterPro" id="IPR011611">
    <property type="entry name" value="PfkB_dom"/>
</dbReference>
<evidence type="ECO:0000256" key="6">
    <source>
        <dbReference type="PIRNR" id="PIRNR000535"/>
    </source>
</evidence>
<proteinExistence type="inferred from homology"/>
<dbReference type="NCBIfam" id="TIGR03168">
    <property type="entry name" value="1-PFK"/>
    <property type="match status" value="1"/>
</dbReference>
<dbReference type="Gene3D" id="3.40.1190.20">
    <property type="match status" value="1"/>
</dbReference>
<dbReference type="InterPro" id="IPR017583">
    <property type="entry name" value="Tagatose/fructose_Pkinase"/>
</dbReference>
<dbReference type="PANTHER" id="PTHR46566">
    <property type="entry name" value="1-PHOSPHOFRUCTOKINASE-RELATED"/>
    <property type="match status" value="1"/>
</dbReference>
<gene>
    <name evidence="8" type="ORF">BKP64_07160</name>
</gene>
<name>A0A1D9GK05_9GAMM</name>
<organism evidence="8 9">
    <name type="scientific">Marinobacter salinus</name>
    <dbReference type="NCBI Taxonomy" id="1874317"/>
    <lineage>
        <taxon>Bacteria</taxon>
        <taxon>Pseudomonadati</taxon>
        <taxon>Pseudomonadota</taxon>
        <taxon>Gammaproteobacteria</taxon>
        <taxon>Pseudomonadales</taxon>
        <taxon>Marinobacteraceae</taxon>
        <taxon>Marinobacter</taxon>
    </lineage>
</organism>
<evidence type="ECO:0000256" key="1">
    <source>
        <dbReference type="ARBA" id="ARBA00010688"/>
    </source>
</evidence>
<dbReference type="Pfam" id="PF00294">
    <property type="entry name" value="PfkB"/>
    <property type="match status" value="1"/>
</dbReference>
<dbReference type="GO" id="GO:0016052">
    <property type="term" value="P:carbohydrate catabolic process"/>
    <property type="evidence" value="ECO:0007669"/>
    <property type="project" value="UniProtKB-ARBA"/>
</dbReference>
<keyword evidence="9" id="KW-1185">Reference proteome</keyword>
<dbReference type="InterPro" id="IPR002173">
    <property type="entry name" value="Carboh/pur_kinase_PfkB_CS"/>
</dbReference>
<evidence type="ECO:0000313" key="9">
    <source>
        <dbReference type="Proteomes" id="UP000177445"/>
    </source>
</evidence>
<dbReference type="PANTHER" id="PTHR46566:SF2">
    <property type="entry name" value="ATP-DEPENDENT 6-PHOSPHOFRUCTOKINASE ISOZYME 2"/>
    <property type="match status" value="1"/>
</dbReference>
<comment type="similarity">
    <text evidence="1 6">Belongs to the carbohydrate kinase PfkB family.</text>
</comment>
<reference evidence="8 9" key="1">
    <citation type="submission" date="2016-10" db="EMBL/GenBank/DDBJ databases">
        <title>Marinobacter salinus sp. nov., a moderately halophilic bacterium isolated from a tidal flat environment.</title>
        <authorList>
            <person name="Park S.-J."/>
        </authorList>
    </citation>
    <scope>NUCLEOTIDE SEQUENCE [LARGE SCALE GENOMIC DNA]</scope>
    <source>
        <strain evidence="8 9">Hb8</strain>
    </source>
</reference>
<dbReference type="GO" id="GO:0005524">
    <property type="term" value="F:ATP binding"/>
    <property type="evidence" value="ECO:0007669"/>
    <property type="project" value="UniProtKB-KW"/>
</dbReference>
<dbReference type="EMBL" id="CP017715">
    <property type="protein sequence ID" value="AOY87967.1"/>
    <property type="molecule type" value="Genomic_DNA"/>
</dbReference>